<protein>
    <submittedName>
        <fullName evidence="1">Uncharacterized protein</fullName>
    </submittedName>
</protein>
<dbReference type="EMBL" id="OZ019906">
    <property type="protein sequence ID" value="CAK9203898.1"/>
    <property type="molecule type" value="Genomic_DNA"/>
</dbReference>
<dbReference type="Proteomes" id="UP001497512">
    <property type="component" value="Chromosome 14"/>
</dbReference>
<evidence type="ECO:0000313" key="1">
    <source>
        <dbReference type="EMBL" id="CAK9203898.1"/>
    </source>
</evidence>
<keyword evidence="2" id="KW-1185">Reference proteome</keyword>
<accession>A0ABP0TSM5</accession>
<proteinExistence type="predicted"/>
<organism evidence="1 2">
    <name type="scientific">Sphagnum troendelagicum</name>
    <dbReference type="NCBI Taxonomy" id="128251"/>
    <lineage>
        <taxon>Eukaryota</taxon>
        <taxon>Viridiplantae</taxon>
        <taxon>Streptophyta</taxon>
        <taxon>Embryophyta</taxon>
        <taxon>Bryophyta</taxon>
        <taxon>Sphagnophytina</taxon>
        <taxon>Sphagnopsida</taxon>
        <taxon>Sphagnales</taxon>
        <taxon>Sphagnaceae</taxon>
        <taxon>Sphagnum</taxon>
    </lineage>
</organism>
<reference evidence="1" key="1">
    <citation type="submission" date="2024-02" db="EMBL/GenBank/DDBJ databases">
        <authorList>
            <consortium name="ELIXIR-Norway"/>
            <consortium name="Elixir Norway"/>
        </authorList>
    </citation>
    <scope>NUCLEOTIDE SEQUENCE</scope>
</reference>
<evidence type="ECO:0000313" key="2">
    <source>
        <dbReference type="Proteomes" id="UP001497512"/>
    </source>
</evidence>
<gene>
    <name evidence="1" type="ORF">CSSPTR1EN2_LOCUS7116</name>
</gene>
<sequence>MASSVGDVLDIKSVDFYIKRPAGPMVTIEVKGYQQAGRDNHDTIHGRRRRTGRHNSLENFLLRAAESM</sequence>
<name>A0ABP0TSM5_9BRYO</name>